<keyword evidence="2" id="KW-1185">Reference proteome</keyword>
<organism evidence="1 2">
    <name type="scientific">Puccinia coronata f. sp. avenae</name>
    <dbReference type="NCBI Taxonomy" id="200324"/>
    <lineage>
        <taxon>Eukaryota</taxon>
        <taxon>Fungi</taxon>
        <taxon>Dikarya</taxon>
        <taxon>Basidiomycota</taxon>
        <taxon>Pucciniomycotina</taxon>
        <taxon>Pucciniomycetes</taxon>
        <taxon>Pucciniales</taxon>
        <taxon>Pucciniaceae</taxon>
        <taxon>Puccinia</taxon>
    </lineage>
</organism>
<dbReference type="AlphaFoldDB" id="A0A2N5T4N5"/>
<dbReference type="EMBL" id="PGCJ01000797">
    <property type="protein sequence ID" value="PLW20430.1"/>
    <property type="molecule type" value="Genomic_DNA"/>
</dbReference>
<accession>A0A2N5T4N5</accession>
<evidence type="ECO:0000313" key="1">
    <source>
        <dbReference type="EMBL" id="PLW20430.1"/>
    </source>
</evidence>
<reference evidence="1 2" key="1">
    <citation type="submission" date="2017-11" db="EMBL/GenBank/DDBJ databases">
        <title>De novo assembly and phasing of dikaryotic genomes from two isolates of Puccinia coronata f. sp. avenae, the causal agent of oat crown rust.</title>
        <authorList>
            <person name="Miller M.E."/>
            <person name="Zhang Y."/>
            <person name="Omidvar V."/>
            <person name="Sperschneider J."/>
            <person name="Schwessinger B."/>
            <person name="Raley C."/>
            <person name="Palmer J.M."/>
            <person name="Garnica D."/>
            <person name="Upadhyaya N."/>
            <person name="Rathjen J."/>
            <person name="Taylor J.M."/>
            <person name="Park R.F."/>
            <person name="Dodds P.N."/>
            <person name="Hirsch C.D."/>
            <person name="Kianian S.F."/>
            <person name="Figueroa M."/>
        </authorList>
    </citation>
    <scope>NUCLEOTIDE SEQUENCE [LARGE SCALE GENOMIC DNA]</scope>
    <source>
        <strain evidence="1">12NC29</strain>
    </source>
</reference>
<name>A0A2N5T4N5_9BASI</name>
<gene>
    <name evidence="1" type="ORF">PCANC_08359</name>
</gene>
<protein>
    <submittedName>
        <fullName evidence="1">Uncharacterized protein</fullName>
    </submittedName>
</protein>
<sequence>MTWEYPKLQPVFNVALLARYQTQSQVQGLRVLEGVKDTYYNLGCVVDWSKLHQILDTQPVKVKTQNV</sequence>
<proteinExistence type="predicted"/>
<comment type="caution">
    <text evidence="1">The sequence shown here is derived from an EMBL/GenBank/DDBJ whole genome shotgun (WGS) entry which is preliminary data.</text>
</comment>
<dbReference type="Proteomes" id="UP000235388">
    <property type="component" value="Unassembled WGS sequence"/>
</dbReference>
<evidence type="ECO:0000313" key="2">
    <source>
        <dbReference type="Proteomes" id="UP000235388"/>
    </source>
</evidence>